<evidence type="ECO:0000313" key="2">
    <source>
        <dbReference type="EMBL" id="KAJ0409393.1"/>
    </source>
</evidence>
<evidence type="ECO:0000256" key="1">
    <source>
        <dbReference type="SAM" id="MobiDB-lite"/>
    </source>
</evidence>
<name>A0AAD5LTU6_PYTIN</name>
<feature type="compositionally biased region" description="Basic and acidic residues" evidence="1">
    <location>
        <begin position="147"/>
        <end position="162"/>
    </location>
</feature>
<reference evidence="2" key="1">
    <citation type="submission" date="2021-12" db="EMBL/GenBank/DDBJ databases">
        <title>Prjna785345.</title>
        <authorList>
            <person name="Rujirawat T."/>
            <person name="Krajaejun T."/>
        </authorList>
    </citation>
    <scope>NUCLEOTIDE SEQUENCE</scope>
    <source>
        <strain evidence="2">Pi057C3</strain>
    </source>
</reference>
<proteinExistence type="predicted"/>
<dbReference type="EMBL" id="JAKCXM010000004">
    <property type="protein sequence ID" value="KAJ0409393.1"/>
    <property type="molecule type" value="Genomic_DNA"/>
</dbReference>
<accession>A0AAD5LTU6</accession>
<organism evidence="2 3">
    <name type="scientific">Pythium insidiosum</name>
    <name type="common">Pythiosis disease agent</name>
    <dbReference type="NCBI Taxonomy" id="114742"/>
    <lineage>
        <taxon>Eukaryota</taxon>
        <taxon>Sar</taxon>
        <taxon>Stramenopiles</taxon>
        <taxon>Oomycota</taxon>
        <taxon>Peronosporomycetes</taxon>
        <taxon>Pythiales</taxon>
        <taxon>Pythiaceae</taxon>
        <taxon>Pythium</taxon>
    </lineage>
</organism>
<evidence type="ECO:0000313" key="3">
    <source>
        <dbReference type="Proteomes" id="UP001209570"/>
    </source>
</evidence>
<sequence length="202" mass="22012">MEQQRAASLLALIANNAIVSSGTVKTDEELAAEEEQRRQTIMYEARMKYLRDDDHVKPDMLFMTRRQAQKLAKQDTIKMSLKKIEAATAAGPAGNAGGVAGANSGAGGVGVAGGIGKRSRFHLDDKQQTWVAVTQAGCHFWQSQETGECRSKPPPGWEDRLHPGLMSRSKGNAFGDSDGYNDEDIPFPPSFAFLSEGRTRQK</sequence>
<dbReference type="AlphaFoldDB" id="A0AAD5LTU6"/>
<comment type="caution">
    <text evidence="2">The sequence shown here is derived from an EMBL/GenBank/DDBJ whole genome shotgun (WGS) entry which is preliminary data.</text>
</comment>
<keyword evidence="3" id="KW-1185">Reference proteome</keyword>
<dbReference type="Proteomes" id="UP001209570">
    <property type="component" value="Unassembled WGS sequence"/>
</dbReference>
<gene>
    <name evidence="2" type="ORF">P43SY_002283</name>
</gene>
<feature type="region of interest" description="Disordered" evidence="1">
    <location>
        <begin position="146"/>
        <end position="202"/>
    </location>
</feature>
<protein>
    <submittedName>
        <fullName evidence="2">Uncharacterized protein</fullName>
    </submittedName>
</protein>